<gene>
    <name evidence="2" type="ORF">SAMN06295981_0625</name>
</gene>
<keyword evidence="1" id="KW-0472">Membrane</keyword>
<keyword evidence="1" id="KW-0812">Transmembrane</keyword>
<accession>A0A1X7IC80</accession>
<dbReference type="AlphaFoldDB" id="A0A1X7IC80"/>
<keyword evidence="1" id="KW-1133">Transmembrane helix</keyword>
<dbReference type="Proteomes" id="UP000193309">
    <property type="component" value="Unassembled WGS sequence"/>
</dbReference>
<dbReference type="EMBL" id="FXAR01000001">
    <property type="protein sequence ID" value="SMG11878.1"/>
    <property type="molecule type" value="Genomic_DNA"/>
</dbReference>
<reference evidence="3" key="1">
    <citation type="submission" date="2017-04" db="EMBL/GenBank/DDBJ databases">
        <authorList>
            <person name="Varghese N."/>
            <person name="Submissions S."/>
        </authorList>
    </citation>
    <scope>NUCLEOTIDE SEQUENCE [LARGE SCALE GENOMIC DNA]</scope>
    <source>
        <strain evidence="3">VDS</strain>
    </source>
</reference>
<feature type="transmembrane region" description="Helical" evidence="1">
    <location>
        <begin position="79"/>
        <end position="98"/>
    </location>
</feature>
<proteinExistence type="predicted"/>
<protein>
    <submittedName>
        <fullName evidence="2">Uncharacterized protein</fullName>
    </submittedName>
</protein>
<evidence type="ECO:0000313" key="3">
    <source>
        <dbReference type="Proteomes" id="UP000193309"/>
    </source>
</evidence>
<sequence>MTIFINDSHAGSAVRGSQQVRVPGAAVWEPSGFKEGTAAERGVRTLQPADRTQRRVIDPVLPRPNATWEDRARRRRDVWTTYLVGALFGSALIGAAILGDSGESAYPAHAPAPVPAVEVR</sequence>
<evidence type="ECO:0000313" key="2">
    <source>
        <dbReference type="EMBL" id="SMG11878.1"/>
    </source>
</evidence>
<name>A0A1X7IC80_9CORY</name>
<evidence type="ECO:0000256" key="1">
    <source>
        <dbReference type="SAM" id="Phobius"/>
    </source>
</evidence>
<keyword evidence="3" id="KW-1185">Reference proteome</keyword>
<dbReference type="STRING" id="1610489.SAMN06295981_0625"/>
<organism evidence="2 3">
    <name type="scientific">Corynebacterium pollutisoli</name>
    <dbReference type="NCBI Taxonomy" id="1610489"/>
    <lineage>
        <taxon>Bacteria</taxon>
        <taxon>Bacillati</taxon>
        <taxon>Actinomycetota</taxon>
        <taxon>Actinomycetes</taxon>
        <taxon>Mycobacteriales</taxon>
        <taxon>Corynebacteriaceae</taxon>
        <taxon>Corynebacterium</taxon>
    </lineage>
</organism>